<name>A0A2Z5ZGU9_9PROT</name>
<dbReference type="KEGG" id="aot:AcetOri_orf01807"/>
<reference evidence="1 2" key="1">
    <citation type="submission" date="2018-02" db="EMBL/GenBank/DDBJ databases">
        <title>Acetobacter orientalis genome.</title>
        <authorList>
            <person name="Nakashima N."/>
            <person name="Tamura T."/>
        </authorList>
    </citation>
    <scope>NUCLEOTIDE SEQUENCE [LARGE SCALE GENOMIC DNA]</scope>
    <source>
        <strain evidence="1 2">FAN1</strain>
    </source>
</reference>
<protein>
    <submittedName>
        <fullName evidence="1">Uncharacterized protein</fullName>
    </submittedName>
</protein>
<evidence type="ECO:0000313" key="1">
    <source>
        <dbReference type="EMBL" id="BBC79559.1"/>
    </source>
</evidence>
<dbReference type="Proteomes" id="UP000270034">
    <property type="component" value="Chromosome"/>
</dbReference>
<accession>A0A2Z5ZGU9</accession>
<sequence length="48" mass="5076">MSKAIRSAANNAPLLCEAAVAVCFTQEPHKAGGKHHGYVPQGLFNARL</sequence>
<proteinExistence type="predicted"/>
<dbReference type="AlphaFoldDB" id="A0A2Z5ZGU9"/>
<evidence type="ECO:0000313" key="2">
    <source>
        <dbReference type="Proteomes" id="UP000270034"/>
    </source>
</evidence>
<organism evidence="1 2">
    <name type="scientific">Acetobacter orientalis</name>
    <dbReference type="NCBI Taxonomy" id="146474"/>
    <lineage>
        <taxon>Bacteria</taxon>
        <taxon>Pseudomonadati</taxon>
        <taxon>Pseudomonadota</taxon>
        <taxon>Alphaproteobacteria</taxon>
        <taxon>Acetobacterales</taxon>
        <taxon>Acetobacteraceae</taxon>
        <taxon>Acetobacter</taxon>
    </lineage>
</organism>
<gene>
    <name evidence="1" type="ORF">AcetOrient_orf01807</name>
</gene>
<dbReference type="EMBL" id="AP018515">
    <property type="protein sequence ID" value="BBC79559.1"/>
    <property type="molecule type" value="Genomic_DNA"/>
</dbReference>